<comment type="caution">
    <text evidence="2">The sequence shown here is derived from an EMBL/GenBank/DDBJ whole genome shotgun (WGS) entry which is preliminary data.</text>
</comment>
<dbReference type="AlphaFoldDB" id="A0AAD5N513"/>
<organism evidence="2 3">
    <name type="scientific">Parelaphostrongylus tenuis</name>
    <name type="common">Meningeal worm</name>
    <dbReference type="NCBI Taxonomy" id="148309"/>
    <lineage>
        <taxon>Eukaryota</taxon>
        <taxon>Metazoa</taxon>
        <taxon>Ecdysozoa</taxon>
        <taxon>Nematoda</taxon>
        <taxon>Chromadorea</taxon>
        <taxon>Rhabditida</taxon>
        <taxon>Rhabditina</taxon>
        <taxon>Rhabditomorpha</taxon>
        <taxon>Strongyloidea</taxon>
        <taxon>Metastrongylidae</taxon>
        <taxon>Parelaphostrongylus</taxon>
    </lineage>
</organism>
<gene>
    <name evidence="2" type="ORF">KIN20_016220</name>
</gene>
<keyword evidence="3" id="KW-1185">Reference proteome</keyword>
<protein>
    <submittedName>
        <fullName evidence="2">Uncharacterized protein</fullName>
    </submittedName>
</protein>
<dbReference type="Proteomes" id="UP001196413">
    <property type="component" value="Unassembled WGS sequence"/>
</dbReference>
<evidence type="ECO:0000313" key="2">
    <source>
        <dbReference type="EMBL" id="KAJ1357944.1"/>
    </source>
</evidence>
<name>A0AAD5N513_PARTN</name>
<reference evidence="2" key="1">
    <citation type="submission" date="2021-06" db="EMBL/GenBank/DDBJ databases">
        <title>Parelaphostrongylus tenuis whole genome reference sequence.</title>
        <authorList>
            <person name="Garwood T.J."/>
            <person name="Larsen P.A."/>
            <person name="Fountain-Jones N.M."/>
            <person name="Garbe J.R."/>
            <person name="Macchietto M.G."/>
            <person name="Kania S.A."/>
            <person name="Gerhold R.W."/>
            <person name="Richards J.E."/>
            <person name="Wolf T.M."/>
        </authorList>
    </citation>
    <scope>NUCLEOTIDE SEQUENCE</scope>
    <source>
        <strain evidence="2">MNPRO001-30</strain>
        <tissue evidence="2">Meninges</tissue>
    </source>
</reference>
<evidence type="ECO:0000256" key="1">
    <source>
        <dbReference type="SAM" id="MobiDB-lite"/>
    </source>
</evidence>
<sequence>MEWLVRVRGKNDGTMRSPGNQDDENKRAKEVSKLKSFERKAANASAMKSAAKLRNVRDFSFLMRPDPIVLKEYLFFGDILVQKVIYAMSRKHFPRGVGLTASPKISTEFNLIIALSSAH</sequence>
<accession>A0AAD5N513</accession>
<dbReference type="EMBL" id="JAHQIW010003262">
    <property type="protein sequence ID" value="KAJ1357944.1"/>
    <property type="molecule type" value="Genomic_DNA"/>
</dbReference>
<feature type="region of interest" description="Disordered" evidence="1">
    <location>
        <begin position="6"/>
        <end position="28"/>
    </location>
</feature>
<evidence type="ECO:0000313" key="3">
    <source>
        <dbReference type="Proteomes" id="UP001196413"/>
    </source>
</evidence>
<proteinExistence type="predicted"/>